<dbReference type="SUPFAM" id="SSF142906">
    <property type="entry name" value="YjbR-like"/>
    <property type="match status" value="1"/>
</dbReference>
<reference evidence="1 2" key="1">
    <citation type="submission" date="2017-07" db="EMBL/GenBank/DDBJ databases">
        <authorList>
            <person name="Sun Z.S."/>
            <person name="Albrecht U."/>
            <person name="Echele G."/>
            <person name="Lee C.C."/>
        </authorList>
    </citation>
    <scope>NUCLEOTIDE SEQUENCE [LARGE SCALE GENOMIC DNA]</scope>
    <source>
        <strain evidence="1 2">CGMCC 1.12672</strain>
    </source>
</reference>
<evidence type="ECO:0008006" key="3">
    <source>
        <dbReference type="Google" id="ProtNLM"/>
    </source>
</evidence>
<protein>
    <recommendedName>
        <fullName evidence="3">YjbR protein</fullName>
    </recommendedName>
</protein>
<proteinExistence type="predicted"/>
<evidence type="ECO:0000313" key="1">
    <source>
        <dbReference type="EMBL" id="SOB87550.1"/>
    </source>
</evidence>
<evidence type="ECO:0000313" key="2">
    <source>
        <dbReference type="Proteomes" id="UP000219494"/>
    </source>
</evidence>
<dbReference type="InterPro" id="IPR058532">
    <property type="entry name" value="YjbR/MT2646/Rv2570-like"/>
</dbReference>
<dbReference type="Proteomes" id="UP000219494">
    <property type="component" value="Unassembled WGS sequence"/>
</dbReference>
<dbReference type="InterPro" id="IPR038056">
    <property type="entry name" value="YjbR-like_sf"/>
</dbReference>
<dbReference type="Pfam" id="PF04237">
    <property type="entry name" value="YjbR"/>
    <property type="match status" value="1"/>
</dbReference>
<accession>A0A285R0A9</accession>
<gene>
    <name evidence="1" type="ORF">SAMN06297144_2682</name>
</gene>
<dbReference type="EMBL" id="OBMI01000003">
    <property type="protein sequence ID" value="SOB87550.1"/>
    <property type="molecule type" value="Genomic_DNA"/>
</dbReference>
<sequence length="125" mass="13834">MSPDYERDLERLRKLALTLPGAAEKLSHGSPCFHIEGGKAFAYIWHNHHSDGETAVLVKTSGPDEQEALIEGEPALYYKPPYLGPSGWIAIRTDAPATDWDHIGDRVAQSWEMAAPRRLLEAGGR</sequence>
<dbReference type="Gene3D" id="3.90.1150.30">
    <property type="match status" value="1"/>
</dbReference>
<dbReference type="AlphaFoldDB" id="A0A285R0A9"/>
<organism evidence="1 2">
    <name type="scientific">Sphingomonas guangdongensis</name>
    <dbReference type="NCBI Taxonomy" id="1141890"/>
    <lineage>
        <taxon>Bacteria</taxon>
        <taxon>Pseudomonadati</taxon>
        <taxon>Pseudomonadota</taxon>
        <taxon>Alphaproteobacteria</taxon>
        <taxon>Sphingomonadales</taxon>
        <taxon>Sphingomonadaceae</taxon>
        <taxon>Sphingomonas</taxon>
    </lineage>
</organism>
<keyword evidence="2" id="KW-1185">Reference proteome</keyword>
<dbReference type="OrthoDB" id="277063at2"/>
<dbReference type="RefSeq" id="WP_097064537.1">
    <property type="nucleotide sequence ID" value="NZ_OBMI01000003.1"/>
</dbReference>
<name>A0A285R0A9_9SPHN</name>